<name>T1IZM4_STRMM</name>
<keyword evidence="1" id="KW-0732">Signal</keyword>
<proteinExistence type="predicted"/>
<dbReference type="SMART" id="SM00457">
    <property type="entry name" value="MACPF"/>
    <property type="match status" value="1"/>
</dbReference>
<dbReference type="PANTHER" id="PTHR31463">
    <property type="entry name" value="MACROPHAGE-EXPRESSED GENE 1 PROTEIN"/>
    <property type="match status" value="1"/>
</dbReference>
<dbReference type="STRING" id="126957.T1IZM4"/>
<protein>
    <recommendedName>
        <fullName evidence="2">MACPF domain-containing protein</fullName>
    </recommendedName>
</protein>
<dbReference type="eggNOG" id="ENOG502QRKR">
    <property type="taxonomic scope" value="Eukaryota"/>
</dbReference>
<dbReference type="GO" id="GO:0030670">
    <property type="term" value="C:phagocytic vesicle membrane"/>
    <property type="evidence" value="ECO:0007669"/>
    <property type="project" value="UniProtKB-SubCell"/>
</dbReference>
<dbReference type="PANTHER" id="PTHR31463:SF1">
    <property type="entry name" value="MACROPHAGE-EXPRESSED GENE 1 PROTEIN"/>
    <property type="match status" value="1"/>
</dbReference>
<reference evidence="4" key="1">
    <citation type="submission" date="2011-05" db="EMBL/GenBank/DDBJ databases">
        <authorList>
            <person name="Richards S.R."/>
            <person name="Qu J."/>
            <person name="Jiang H."/>
            <person name="Jhangiani S.N."/>
            <person name="Agravi P."/>
            <person name="Goodspeed R."/>
            <person name="Gross S."/>
            <person name="Mandapat C."/>
            <person name="Jackson L."/>
            <person name="Mathew T."/>
            <person name="Pu L."/>
            <person name="Thornton R."/>
            <person name="Saada N."/>
            <person name="Wilczek-Boney K.B."/>
            <person name="Lee S."/>
            <person name="Kovar C."/>
            <person name="Wu Y."/>
            <person name="Scherer S.E."/>
            <person name="Worley K.C."/>
            <person name="Muzny D.M."/>
            <person name="Gibbs R."/>
        </authorList>
    </citation>
    <scope>NUCLEOTIDE SEQUENCE</scope>
    <source>
        <strain evidence="4">Brora</strain>
    </source>
</reference>
<dbReference type="InterPro" id="IPR020864">
    <property type="entry name" value="MACPF"/>
</dbReference>
<keyword evidence="4" id="KW-1185">Reference proteome</keyword>
<dbReference type="PROSITE" id="PS51412">
    <property type="entry name" value="MACPF_2"/>
    <property type="match status" value="1"/>
</dbReference>
<feature type="domain" description="MACPF" evidence="2">
    <location>
        <begin position="16"/>
        <end position="330"/>
    </location>
</feature>
<evidence type="ECO:0000256" key="1">
    <source>
        <dbReference type="SAM" id="SignalP"/>
    </source>
</evidence>
<feature type="signal peptide" evidence="1">
    <location>
        <begin position="1"/>
        <end position="17"/>
    </location>
</feature>
<evidence type="ECO:0000313" key="4">
    <source>
        <dbReference type="Proteomes" id="UP000014500"/>
    </source>
</evidence>
<sequence>MWLLCMTLLWHTLIANCNYQTTCPKNMQKLNALPGHGWDSIRNKNMKNVLEFTYNKCRTTEDGKYLIPDNIIAINESGQHITSEFIGHYMNYSSVTSESFVTNVRLNNVFGFASVQGSCDIDLLEAKKRQVNEKSKTTRVQAHNNMYAVQSIPDAKIDPKLKSIFDRVIDATESNNFEKAQSLCQYIVRDYGTHYIDHTHAGAVLLEEDYISSDFVSRNGKRHILAAAGAIFSKKFKIGKISVKVEDQFLKQYEASRTSFNIRSIGGAPITPNTTVENWIKNIGNNIVVIDRSGKPLPFLLSPEQFPNVSLTTLNTVKNQLDQVIKDYYS</sequence>
<feature type="chain" id="PRO_5004590179" description="MACPF domain-containing protein" evidence="1">
    <location>
        <begin position="18"/>
        <end position="330"/>
    </location>
</feature>
<dbReference type="AlphaFoldDB" id="T1IZM4"/>
<dbReference type="OMA" id="KWHESTQ"/>
<dbReference type="Proteomes" id="UP000014500">
    <property type="component" value="Unassembled WGS sequence"/>
</dbReference>
<dbReference type="EnsemblMetazoa" id="SMAR006703-RA">
    <property type="protein sequence ID" value="SMAR006703-PA"/>
    <property type="gene ID" value="SMAR006703"/>
</dbReference>
<dbReference type="EMBL" id="JH431720">
    <property type="status" value="NOT_ANNOTATED_CDS"/>
    <property type="molecule type" value="Genomic_DNA"/>
</dbReference>
<dbReference type="InterPro" id="IPR039707">
    <property type="entry name" value="MPEG1"/>
</dbReference>
<reference evidence="3" key="2">
    <citation type="submission" date="2015-02" db="UniProtKB">
        <authorList>
            <consortium name="EnsemblMetazoa"/>
        </authorList>
    </citation>
    <scope>IDENTIFICATION</scope>
</reference>
<dbReference type="Pfam" id="PF01823">
    <property type="entry name" value="MACPF"/>
    <property type="match status" value="1"/>
</dbReference>
<evidence type="ECO:0000259" key="2">
    <source>
        <dbReference type="PROSITE" id="PS51412"/>
    </source>
</evidence>
<dbReference type="HOGENOM" id="CLU_842841_0_0_1"/>
<dbReference type="GO" id="GO:0002250">
    <property type="term" value="P:adaptive immune response"/>
    <property type="evidence" value="ECO:0007669"/>
    <property type="project" value="UniProtKB-KW"/>
</dbReference>
<dbReference type="PhylomeDB" id="T1IZM4"/>
<evidence type="ECO:0000313" key="3">
    <source>
        <dbReference type="EnsemblMetazoa" id="SMAR006703-PA"/>
    </source>
</evidence>
<dbReference type="GO" id="GO:0045087">
    <property type="term" value="P:innate immune response"/>
    <property type="evidence" value="ECO:0007669"/>
    <property type="project" value="UniProtKB-KW"/>
</dbReference>
<accession>T1IZM4</accession>
<organism evidence="3 4">
    <name type="scientific">Strigamia maritima</name>
    <name type="common">European centipede</name>
    <name type="synonym">Geophilus maritimus</name>
    <dbReference type="NCBI Taxonomy" id="126957"/>
    <lineage>
        <taxon>Eukaryota</taxon>
        <taxon>Metazoa</taxon>
        <taxon>Ecdysozoa</taxon>
        <taxon>Arthropoda</taxon>
        <taxon>Myriapoda</taxon>
        <taxon>Chilopoda</taxon>
        <taxon>Pleurostigmophora</taxon>
        <taxon>Geophilomorpha</taxon>
        <taxon>Linotaeniidae</taxon>
        <taxon>Strigamia</taxon>
    </lineage>
</organism>